<dbReference type="AlphaFoldDB" id="S8C5U4"/>
<evidence type="ECO:0000313" key="1">
    <source>
        <dbReference type="EMBL" id="EPS59791.1"/>
    </source>
</evidence>
<comment type="caution">
    <text evidence="1">The sequence shown here is derived from an EMBL/GenBank/DDBJ whole genome shotgun (WGS) entry which is preliminary data.</text>
</comment>
<organism evidence="1 2">
    <name type="scientific">Genlisea aurea</name>
    <dbReference type="NCBI Taxonomy" id="192259"/>
    <lineage>
        <taxon>Eukaryota</taxon>
        <taxon>Viridiplantae</taxon>
        <taxon>Streptophyta</taxon>
        <taxon>Embryophyta</taxon>
        <taxon>Tracheophyta</taxon>
        <taxon>Spermatophyta</taxon>
        <taxon>Magnoliopsida</taxon>
        <taxon>eudicotyledons</taxon>
        <taxon>Gunneridae</taxon>
        <taxon>Pentapetalae</taxon>
        <taxon>asterids</taxon>
        <taxon>lamiids</taxon>
        <taxon>Lamiales</taxon>
        <taxon>Lentibulariaceae</taxon>
        <taxon>Genlisea</taxon>
    </lineage>
</organism>
<evidence type="ECO:0000313" key="2">
    <source>
        <dbReference type="Proteomes" id="UP000015453"/>
    </source>
</evidence>
<dbReference type="EMBL" id="AUSU01008072">
    <property type="protein sequence ID" value="EPS59791.1"/>
    <property type="molecule type" value="Genomic_DNA"/>
</dbReference>
<dbReference type="Proteomes" id="UP000015453">
    <property type="component" value="Unassembled WGS sequence"/>
</dbReference>
<keyword evidence="2" id="KW-1185">Reference proteome</keyword>
<accession>S8C5U4</accession>
<feature type="non-terminal residue" evidence="1">
    <location>
        <position position="221"/>
    </location>
</feature>
<protein>
    <submittedName>
        <fullName evidence="1">Uncharacterized protein</fullName>
    </submittedName>
</protein>
<gene>
    <name evidence="1" type="ORF">M569_15014</name>
</gene>
<name>S8C5U4_9LAMI</name>
<sequence length="221" mass="24665">MGLGQKAQSIMAISRDPANLYGHKDNPMLILLGSQRGRFLWQNINLGNNRTICVETVLHTLPKALRHSSRRRIRERLRNQIQELTSRVLLVPRSPLDELGVTNPAGNFDGAAGSLYSTVENIFPHSDDVSDADNDLDPLIEFQDASQAELLPAQPSLDATHLTFMAKVDSVLEPTTYYEASQDPKWVAAMNDELDALHRAAEGRASSRLTLDLQDQVKPRW</sequence>
<reference evidence="1 2" key="1">
    <citation type="journal article" date="2013" name="BMC Genomics">
        <title>The miniature genome of a carnivorous plant Genlisea aurea contains a low number of genes and short non-coding sequences.</title>
        <authorList>
            <person name="Leushkin E.V."/>
            <person name="Sutormin R.A."/>
            <person name="Nabieva E.R."/>
            <person name="Penin A.A."/>
            <person name="Kondrashov A.S."/>
            <person name="Logacheva M.D."/>
        </authorList>
    </citation>
    <scope>NUCLEOTIDE SEQUENCE [LARGE SCALE GENOMIC DNA]</scope>
</reference>
<proteinExistence type="predicted"/>
<dbReference type="OrthoDB" id="1929979at2759"/>